<evidence type="ECO:0000313" key="1">
    <source>
        <dbReference type="EMBL" id="KAK4116883.1"/>
    </source>
</evidence>
<sequence length="55" mass="6472">MQLTATIQQEEKRNKPTITLLVMLDACPHLSFQFFRVLRPQGQSLLRDRSRGSWK</sequence>
<dbReference type="EMBL" id="MU853333">
    <property type="protein sequence ID" value="KAK4116883.1"/>
    <property type="molecule type" value="Genomic_DNA"/>
</dbReference>
<comment type="caution">
    <text evidence="1">The sequence shown here is derived from an EMBL/GenBank/DDBJ whole genome shotgun (WGS) entry which is preliminary data.</text>
</comment>
<accession>A0AAN6TLV9</accession>
<dbReference type="Proteomes" id="UP001302812">
    <property type="component" value="Unassembled WGS sequence"/>
</dbReference>
<reference evidence="1" key="1">
    <citation type="journal article" date="2023" name="Mol. Phylogenet. Evol.">
        <title>Genome-scale phylogeny and comparative genomics of the fungal order Sordariales.</title>
        <authorList>
            <person name="Hensen N."/>
            <person name="Bonometti L."/>
            <person name="Westerberg I."/>
            <person name="Brannstrom I.O."/>
            <person name="Guillou S."/>
            <person name="Cros-Aarteil S."/>
            <person name="Calhoun S."/>
            <person name="Haridas S."/>
            <person name="Kuo A."/>
            <person name="Mondo S."/>
            <person name="Pangilinan J."/>
            <person name="Riley R."/>
            <person name="LaButti K."/>
            <person name="Andreopoulos B."/>
            <person name="Lipzen A."/>
            <person name="Chen C."/>
            <person name="Yan M."/>
            <person name="Daum C."/>
            <person name="Ng V."/>
            <person name="Clum A."/>
            <person name="Steindorff A."/>
            <person name="Ohm R.A."/>
            <person name="Martin F."/>
            <person name="Silar P."/>
            <person name="Natvig D.O."/>
            <person name="Lalanne C."/>
            <person name="Gautier V."/>
            <person name="Ament-Velasquez S.L."/>
            <person name="Kruys A."/>
            <person name="Hutchinson M.I."/>
            <person name="Powell A.J."/>
            <person name="Barry K."/>
            <person name="Miller A.N."/>
            <person name="Grigoriev I.V."/>
            <person name="Debuchy R."/>
            <person name="Gladieux P."/>
            <person name="Hiltunen Thoren M."/>
            <person name="Johannesson H."/>
        </authorList>
    </citation>
    <scope>NUCLEOTIDE SEQUENCE</scope>
    <source>
        <strain evidence="1">CBS 508.74</strain>
    </source>
</reference>
<proteinExistence type="predicted"/>
<reference evidence="1" key="2">
    <citation type="submission" date="2023-05" db="EMBL/GenBank/DDBJ databases">
        <authorList>
            <consortium name="Lawrence Berkeley National Laboratory"/>
            <person name="Steindorff A."/>
            <person name="Hensen N."/>
            <person name="Bonometti L."/>
            <person name="Westerberg I."/>
            <person name="Brannstrom I.O."/>
            <person name="Guillou S."/>
            <person name="Cros-Aarteil S."/>
            <person name="Calhoun S."/>
            <person name="Haridas S."/>
            <person name="Kuo A."/>
            <person name="Mondo S."/>
            <person name="Pangilinan J."/>
            <person name="Riley R."/>
            <person name="Labutti K."/>
            <person name="Andreopoulos B."/>
            <person name="Lipzen A."/>
            <person name="Chen C."/>
            <person name="Yanf M."/>
            <person name="Daum C."/>
            <person name="Ng V."/>
            <person name="Clum A."/>
            <person name="Ohm R."/>
            <person name="Martin F."/>
            <person name="Silar P."/>
            <person name="Natvig D."/>
            <person name="Lalanne C."/>
            <person name="Gautier V."/>
            <person name="Ament-Velasquez S.L."/>
            <person name="Kruys A."/>
            <person name="Hutchinson M.I."/>
            <person name="Powell A.J."/>
            <person name="Barry K."/>
            <person name="Miller A.N."/>
            <person name="Grigoriev I.V."/>
            <person name="Debuchy R."/>
            <person name="Gladieux P."/>
            <person name="Thoren M.H."/>
            <person name="Johannesson H."/>
        </authorList>
    </citation>
    <scope>NUCLEOTIDE SEQUENCE</scope>
    <source>
        <strain evidence="1">CBS 508.74</strain>
    </source>
</reference>
<dbReference type="RefSeq" id="XP_064674453.1">
    <property type="nucleotide sequence ID" value="XM_064814415.1"/>
</dbReference>
<name>A0AAN6TLV9_9PEZI</name>
<organism evidence="1 2">
    <name type="scientific">Canariomyces notabilis</name>
    <dbReference type="NCBI Taxonomy" id="2074819"/>
    <lineage>
        <taxon>Eukaryota</taxon>
        <taxon>Fungi</taxon>
        <taxon>Dikarya</taxon>
        <taxon>Ascomycota</taxon>
        <taxon>Pezizomycotina</taxon>
        <taxon>Sordariomycetes</taxon>
        <taxon>Sordariomycetidae</taxon>
        <taxon>Sordariales</taxon>
        <taxon>Chaetomiaceae</taxon>
        <taxon>Canariomyces</taxon>
    </lineage>
</organism>
<evidence type="ECO:0000313" key="2">
    <source>
        <dbReference type="Proteomes" id="UP001302812"/>
    </source>
</evidence>
<protein>
    <submittedName>
        <fullName evidence="1">Uncharacterized protein</fullName>
    </submittedName>
</protein>
<dbReference type="AlphaFoldDB" id="A0AAN6TLV9"/>
<keyword evidence="2" id="KW-1185">Reference proteome</keyword>
<gene>
    <name evidence="1" type="ORF">N656DRAFT_775262</name>
</gene>
<dbReference type="GeneID" id="89938540"/>